<protein>
    <submittedName>
        <fullName evidence="4">DMT family transporter</fullName>
    </submittedName>
</protein>
<accession>A0ABU9GCJ3</accession>
<feature type="region of interest" description="Disordered" evidence="1">
    <location>
        <begin position="306"/>
        <end position="326"/>
    </location>
</feature>
<keyword evidence="2" id="KW-0812">Transmembrane</keyword>
<dbReference type="InterPro" id="IPR000620">
    <property type="entry name" value="EamA_dom"/>
</dbReference>
<feature type="transmembrane region" description="Helical" evidence="2">
    <location>
        <begin position="93"/>
        <end position="112"/>
    </location>
</feature>
<feature type="transmembrane region" description="Helical" evidence="2">
    <location>
        <begin position="269"/>
        <end position="288"/>
    </location>
</feature>
<sequence>MAKLGSVLVVLAAFQWGLTGGIGSLLMSWGWEAEVISFWRALVGFICMLAWMVLLGYHKVPARKPLALMGWSLLAGVGVAGNFMFYFTSVSMSGVAVAATLMYSAPIFVYITSFLARVERPTPVKLISIVGVMIGIVLLTGVLQSGSGKVTPLGVLFGLLAGVSYAIFIFAFKSATRHGSTPGVLAIALGVSSLVMLPLTNLSQAVAVPFADELWLILVFGLVGGGFSFYCYVIGLKNTLPSVASIIAMIEPITATLFGVFVLGEGMDMMQLAGMALILVAITTLSLAQNGPEVLLRLPLGLRGGKPRNMTASTREEGGGTQASKG</sequence>
<dbReference type="EMBL" id="JBAKAP010000003">
    <property type="protein sequence ID" value="MEL0615965.1"/>
    <property type="molecule type" value="Genomic_DNA"/>
</dbReference>
<evidence type="ECO:0000313" key="5">
    <source>
        <dbReference type="Proteomes" id="UP001378242"/>
    </source>
</evidence>
<evidence type="ECO:0000256" key="2">
    <source>
        <dbReference type="SAM" id="Phobius"/>
    </source>
</evidence>
<feature type="domain" description="EamA" evidence="3">
    <location>
        <begin position="153"/>
        <end position="286"/>
    </location>
</feature>
<dbReference type="Pfam" id="PF00892">
    <property type="entry name" value="EamA"/>
    <property type="match status" value="2"/>
</dbReference>
<organism evidence="4 5">
    <name type="scientific">Cobetia marina</name>
    <name type="common">Deleya marina</name>
    <dbReference type="NCBI Taxonomy" id="28258"/>
    <lineage>
        <taxon>Bacteria</taxon>
        <taxon>Pseudomonadati</taxon>
        <taxon>Pseudomonadota</taxon>
        <taxon>Gammaproteobacteria</taxon>
        <taxon>Oceanospirillales</taxon>
        <taxon>Halomonadaceae</taxon>
        <taxon>Cobetia</taxon>
    </lineage>
</organism>
<feature type="transmembrane region" description="Helical" evidence="2">
    <location>
        <begin position="124"/>
        <end position="144"/>
    </location>
</feature>
<dbReference type="PANTHER" id="PTHR22911">
    <property type="entry name" value="ACYL-MALONYL CONDENSING ENZYME-RELATED"/>
    <property type="match status" value="1"/>
</dbReference>
<feature type="transmembrane region" description="Helical" evidence="2">
    <location>
        <begin position="243"/>
        <end position="263"/>
    </location>
</feature>
<gene>
    <name evidence="4" type="ORF">V6243_03910</name>
</gene>
<feature type="transmembrane region" description="Helical" evidence="2">
    <location>
        <begin position="214"/>
        <end position="236"/>
    </location>
</feature>
<evidence type="ECO:0000256" key="1">
    <source>
        <dbReference type="SAM" id="MobiDB-lite"/>
    </source>
</evidence>
<dbReference type="SUPFAM" id="SSF103481">
    <property type="entry name" value="Multidrug resistance efflux transporter EmrE"/>
    <property type="match status" value="2"/>
</dbReference>
<dbReference type="InterPro" id="IPR037185">
    <property type="entry name" value="EmrE-like"/>
</dbReference>
<dbReference type="Gene3D" id="1.10.3730.20">
    <property type="match status" value="1"/>
</dbReference>
<keyword evidence="2" id="KW-1133">Transmembrane helix</keyword>
<feature type="transmembrane region" description="Helical" evidence="2">
    <location>
        <begin position="35"/>
        <end position="54"/>
    </location>
</feature>
<dbReference type="RefSeq" id="WP_176503810.1">
    <property type="nucleotide sequence ID" value="NZ_CP173426.1"/>
</dbReference>
<comment type="caution">
    <text evidence="4">The sequence shown here is derived from an EMBL/GenBank/DDBJ whole genome shotgun (WGS) entry which is preliminary data.</text>
</comment>
<keyword evidence="5" id="KW-1185">Reference proteome</keyword>
<dbReference type="Proteomes" id="UP001378242">
    <property type="component" value="Unassembled WGS sequence"/>
</dbReference>
<feature type="transmembrane region" description="Helical" evidence="2">
    <location>
        <begin position="150"/>
        <end position="172"/>
    </location>
</feature>
<feature type="transmembrane region" description="Helical" evidence="2">
    <location>
        <begin position="184"/>
        <end position="202"/>
    </location>
</feature>
<proteinExistence type="predicted"/>
<keyword evidence="2" id="KW-0472">Membrane</keyword>
<evidence type="ECO:0000259" key="3">
    <source>
        <dbReference type="Pfam" id="PF00892"/>
    </source>
</evidence>
<reference evidence="4 5" key="1">
    <citation type="submission" date="2024-02" db="EMBL/GenBank/DDBJ databases">
        <title>Bacteria isolated from the canopy kelp, Nereocystis luetkeana.</title>
        <authorList>
            <person name="Pfister C.A."/>
            <person name="Younker I.T."/>
            <person name="Light S.H."/>
        </authorList>
    </citation>
    <scope>NUCLEOTIDE SEQUENCE [LARGE SCALE GENOMIC DNA]</scope>
    <source>
        <strain evidence="4 5">TI.5.07</strain>
    </source>
</reference>
<evidence type="ECO:0000313" key="4">
    <source>
        <dbReference type="EMBL" id="MEL0615965.1"/>
    </source>
</evidence>
<name>A0ABU9GCJ3_COBMA</name>
<feature type="transmembrane region" description="Helical" evidence="2">
    <location>
        <begin position="66"/>
        <end position="87"/>
    </location>
</feature>
<feature type="domain" description="EamA" evidence="3">
    <location>
        <begin position="4"/>
        <end position="140"/>
    </location>
</feature>